<dbReference type="AlphaFoldDB" id="A0A8J7DKF5"/>
<comment type="caution">
    <text evidence="3">The sequence shown here is derived from an EMBL/GenBank/DDBJ whole genome shotgun (WGS) entry which is preliminary data.</text>
</comment>
<keyword evidence="1" id="KW-0812">Transmembrane</keyword>
<keyword evidence="4" id="KW-1185">Reference proteome</keyword>
<dbReference type="InterPro" id="IPR025698">
    <property type="entry name" value="2TM_dom"/>
</dbReference>
<feature type="transmembrane region" description="Helical" evidence="1">
    <location>
        <begin position="84"/>
        <end position="101"/>
    </location>
</feature>
<accession>A0A8J7DKF5</accession>
<feature type="domain" description="2TM" evidence="2">
    <location>
        <begin position="70"/>
        <end position="123"/>
    </location>
</feature>
<evidence type="ECO:0000313" key="4">
    <source>
        <dbReference type="Proteomes" id="UP000636505"/>
    </source>
</evidence>
<sequence>MDSVSQPTNKTYSSEVAQQILQRALARQSAGDFSYDQLQEMAAELSISPSLLQQAEQDWQTQQAQQNAIAAKQTKRRRWLKQQLITYAAVNTFLIGLNIIIEGTVTWAIYPLLGWGLSLLLSPYKSCQGTQQTGKSCIQSTKLTS</sequence>
<keyword evidence="1" id="KW-1133">Transmembrane helix</keyword>
<organism evidence="3 4">
    <name type="scientific">Vasconcelosia minhoensis LEGE 07310</name>
    <dbReference type="NCBI Taxonomy" id="915328"/>
    <lineage>
        <taxon>Bacteria</taxon>
        <taxon>Bacillati</taxon>
        <taxon>Cyanobacteriota</taxon>
        <taxon>Cyanophyceae</taxon>
        <taxon>Nodosilineales</taxon>
        <taxon>Cymatolegaceae</taxon>
        <taxon>Vasconcelosia</taxon>
        <taxon>Vasconcelosia minhoensis</taxon>
    </lineage>
</organism>
<proteinExistence type="predicted"/>
<keyword evidence="1" id="KW-0472">Membrane</keyword>
<evidence type="ECO:0000259" key="2">
    <source>
        <dbReference type="Pfam" id="PF13239"/>
    </source>
</evidence>
<dbReference type="EMBL" id="JADEXG010000005">
    <property type="protein sequence ID" value="MBE9076356.1"/>
    <property type="molecule type" value="Genomic_DNA"/>
</dbReference>
<evidence type="ECO:0000313" key="3">
    <source>
        <dbReference type="EMBL" id="MBE9076356.1"/>
    </source>
</evidence>
<dbReference type="Pfam" id="PF13239">
    <property type="entry name" value="2TM"/>
    <property type="match status" value="1"/>
</dbReference>
<reference evidence="3" key="1">
    <citation type="submission" date="2020-10" db="EMBL/GenBank/DDBJ databases">
        <authorList>
            <person name="Castelo-Branco R."/>
            <person name="Eusebio N."/>
            <person name="Adriana R."/>
            <person name="Vieira A."/>
            <person name="Brugerolle De Fraissinette N."/>
            <person name="Rezende De Castro R."/>
            <person name="Schneider M.P."/>
            <person name="Vasconcelos V."/>
            <person name="Leao P.N."/>
        </authorList>
    </citation>
    <scope>NUCLEOTIDE SEQUENCE</scope>
    <source>
        <strain evidence="3">LEGE 07310</strain>
    </source>
</reference>
<dbReference type="Proteomes" id="UP000636505">
    <property type="component" value="Unassembled WGS sequence"/>
</dbReference>
<dbReference type="RefSeq" id="WP_193905016.1">
    <property type="nucleotide sequence ID" value="NZ_JADEXG010000005.1"/>
</dbReference>
<name>A0A8J7DKF5_9CYAN</name>
<gene>
    <name evidence="3" type="ORF">IQ241_03435</name>
</gene>
<evidence type="ECO:0000256" key="1">
    <source>
        <dbReference type="SAM" id="Phobius"/>
    </source>
</evidence>
<protein>
    <submittedName>
        <fullName evidence="3">2TM domain-containing protein</fullName>
    </submittedName>
</protein>